<evidence type="ECO:0000313" key="4">
    <source>
        <dbReference type="Proteomes" id="UP000176244"/>
    </source>
</evidence>
<reference evidence="2 5" key="2">
    <citation type="submission" date="2019-08" db="EMBL/GenBank/DDBJ databases">
        <title>Isolation and enrichment of carboxydotrophic bacteria from anaerobic sludge for the production of bio-based chemicals from syngas.</title>
        <authorList>
            <person name="Antares A.L."/>
            <person name="Moreira J."/>
            <person name="Diender M."/>
            <person name="Parshina S.N."/>
            <person name="Stams A.J.M."/>
            <person name="Alves M."/>
            <person name="Alves J.I."/>
            <person name="Sousa D.Z."/>
        </authorList>
    </citation>
    <scope>NUCLEOTIDE SEQUENCE [LARGE SCALE GENOMIC DNA]</scope>
    <source>
        <strain evidence="2 5">JM</strain>
    </source>
</reference>
<dbReference type="OrthoDB" id="36975at2"/>
<keyword evidence="2" id="KW-0378">Hydrolase</keyword>
<dbReference type="RefSeq" id="WP_070372086.1">
    <property type="nucleotide sequence ID" value="NZ_CABIIK010000011.1"/>
</dbReference>
<organism evidence="1 4">
    <name type="scientific">Acetobacterium wieringae</name>
    <dbReference type="NCBI Taxonomy" id="52694"/>
    <lineage>
        <taxon>Bacteria</taxon>
        <taxon>Bacillati</taxon>
        <taxon>Bacillota</taxon>
        <taxon>Clostridia</taxon>
        <taxon>Eubacteriales</taxon>
        <taxon>Eubacteriaceae</taxon>
        <taxon>Acetobacterium</taxon>
    </lineage>
</organism>
<dbReference type="EMBL" id="VSLA01000027">
    <property type="protein sequence ID" value="TYC84141.1"/>
    <property type="molecule type" value="Genomic_DNA"/>
</dbReference>
<evidence type="ECO:0000313" key="6">
    <source>
        <dbReference type="Proteomes" id="UP001163550"/>
    </source>
</evidence>
<keyword evidence="6" id="KW-1185">Reference proteome</keyword>
<dbReference type="EMBL" id="CP087994">
    <property type="protein sequence ID" value="UYO64222.1"/>
    <property type="molecule type" value="Genomic_DNA"/>
</dbReference>
<gene>
    <name evidence="1" type="ORF">ACWI_28220</name>
    <name evidence="2" type="ORF">FXB42_14270</name>
    <name evidence="3" type="ORF">LNN31_07345</name>
</gene>
<accession>A0A1F2PFC3</accession>
<reference evidence="3" key="3">
    <citation type="submission" date="2021-11" db="EMBL/GenBank/DDBJ databases">
        <title>Isoprene-degrading acetogen.</title>
        <authorList>
            <person name="Yang Y."/>
            <person name="Jin H."/>
            <person name="Yan J."/>
        </authorList>
    </citation>
    <scope>NUCLEOTIDE SEQUENCE</scope>
    <source>
        <strain evidence="3">Berkeley</strain>
    </source>
</reference>
<dbReference type="InterPro" id="IPR036866">
    <property type="entry name" value="RibonucZ/Hydroxyglut_hydro"/>
</dbReference>
<dbReference type="Proteomes" id="UP000176244">
    <property type="component" value="Unassembled WGS sequence"/>
</dbReference>
<name>A0A1F2PFC3_9FIRM</name>
<protein>
    <submittedName>
        <fullName evidence="1">Beta-lactamase superfamily domain protein</fullName>
    </submittedName>
    <submittedName>
        <fullName evidence="2">MBL fold metallo-hydrolase</fullName>
    </submittedName>
</protein>
<dbReference type="PANTHER" id="PTHR42967:SF1">
    <property type="entry name" value="MBL FOLD METALLO-HYDROLASE"/>
    <property type="match status" value="1"/>
</dbReference>
<dbReference type="AlphaFoldDB" id="A0A1F2PFC3"/>
<dbReference type="Gene3D" id="3.60.15.10">
    <property type="entry name" value="Ribonuclease Z/Hydroxyacylglutathione hydrolase-like"/>
    <property type="match status" value="1"/>
</dbReference>
<dbReference type="EMBL" id="LKEU01000037">
    <property type="protein sequence ID" value="OFV69684.1"/>
    <property type="molecule type" value="Genomic_DNA"/>
</dbReference>
<dbReference type="Proteomes" id="UP000322619">
    <property type="component" value="Unassembled WGS sequence"/>
</dbReference>
<proteinExistence type="predicted"/>
<dbReference type="STRING" id="52694.ACWI_28220"/>
<evidence type="ECO:0000313" key="5">
    <source>
        <dbReference type="Proteomes" id="UP000322619"/>
    </source>
</evidence>
<dbReference type="PANTHER" id="PTHR42967">
    <property type="entry name" value="METAL DEPENDENT HYDROLASE"/>
    <property type="match status" value="1"/>
</dbReference>
<evidence type="ECO:0000313" key="2">
    <source>
        <dbReference type="EMBL" id="TYC84141.1"/>
    </source>
</evidence>
<dbReference type="Proteomes" id="UP001163550">
    <property type="component" value="Chromosome"/>
</dbReference>
<sequence length="232" mass="27074">MKIFHLHHSGFLIQLADKTLIFDCFTHIPTSLLRKGLPHYFFVSHGHGDHYTADIFSTERVYHPTYILSDDIPKASTHKTHTIGPYQHMSLGGMDIKTFGSTDQGISFYIATNSHRIFHAGDLNWWDWDTNEKPNIDPIQEEKDYKAELEKMKNLPMEFAFVPVDPRLGDSFYKAGEYFIETFHPKVLIPMHFRDDFEIIQRFKDKIGNTKTIIPEFKERNVKIKNTWSPGV</sequence>
<evidence type="ECO:0000313" key="3">
    <source>
        <dbReference type="EMBL" id="UYO64222.1"/>
    </source>
</evidence>
<evidence type="ECO:0000313" key="1">
    <source>
        <dbReference type="EMBL" id="OFV69684.1"/>
    </source>
</evidence>
<dbReference type="GO" id="GO:0016787">
    <property type="term" value="F:hydrolase activity"/>
    <property type="evidence" value="ECO:0007669"/>
    <property type="project" value="UniProtKB-KW"/>
</dbReference>
<reference evidence="1 4" key="1">
    <citation type="submission" date="2015-09" db="EMBL/GenBank/DDBJ databases">
        <title>Genome sequence of Acetobacterium wieringae DSM 1911.</title>
        <authorList>
            <person name="Poehlein A."/>
            <person name="Bengelsdorf F.R."/>
            <person name="Schiel-Bengelsdorf B."/>
            <person name="Duerre P."/>
            <person name="Daniel R."/>
        </authorList>
    </citation>
    <scope>NUCLEOTIDE SEQUENCE [LARGE SCALE GENOMIC DNA]</scope>
    <source>
        <strain evidence="1 4">DSM 1911</strain>
    </source>
</reference>
<dbReference type="SUPFAM" id="SSF56281">
    <property type="entry name" value="Metallo-hydrolase/oxidoreductase"/>
    <property type="match status" value="1"/>
</dbReference>